<evidence type="ECO:0000256" key="1">
    <source>
        <dbReference type="ARBA" id="ARBA00006484"/>
    </source>
</evidence>
<sequence length="303" mass="32546">MPPPRGTPNLLEGPGDYDVTSILHNDTYPAIDPLQTDFSGKAVLVTGASKGIGRAVVLSFARAGASFIAAAARSDLSTLAHDVAAAATSAHRSPPIFLPLQLDVTDAEAVQSAAATVEQEFGSLDVLVNNAGTLGKFGGILATDPDEWWQVMDLNLRAPYLVSRAFLPLLLRGALKYSVYVSSVAAHLLNPTFSAYQTSKMAVLKFAQLVDAEFAKQGVVSFAIHPGNCPTDIMGGPDNLNEMEKLVFVDTPQLSADTIVFLASEKREWLGGRYINGTWDMPELMAKRQDIVHGDKLKVKFIF</sequence>
<dbReference type="Gene3D" id="3.40.50.720">
    <property type="entry name" value="NAD(P)-binding Rossmann-like Domain"/>
    <property type="match status" value="1"/>
</dbReference>
<evidence type="ECO:0008006" key="7">
    <source>
        <dbReference type="Google" id="ProtNLM"/>
    </source>
</evidence>
<dbReference type="Pfam" id="PF00106">
    <property type="entry name" value="adh_short"/>
    <property type="match status" value="1"/>
</dbReference>
<keyword evidence="6" id="KW-1185">Reference proteome</keyword>
<dbReference type="InterPro" id="IPR002347">
    <property type="entry name" value="SDR_fam"/>
</dbReference>
<dbReference type="CDD" id="cd05233">
    <property type="entry name" value="SDR_c"/>
    <property type="match status" value="1"/>
</dbReference>
<evidence type="ECO:0000256" key="2">
    <source>
        <dbReference type="ARBA" id="ARBA00022857"/>
    </source>
</evidence>
<comment type="similarity">
    <text evidence="1 4">Belongs to the short-chain dehydrogenases/reductases (SDR) family.</text>
</comment>
<dbReference type="InterPro" id="IPR036291">
    <property type="entry name" value="NAD(P)-bd_dom_sf"/>
</dbReference>
<comment type="caution">
    <text evidence="5">The sequence shown here is derived from an EMBL/GenBank/DDBJ whole genome shotgun (WGS) entry which is preliminary data.</text>
</comment>
<dbReference type="PANTHER" id="PTHR42760">
    <property type="entry name" value="SHORT-CHAIN DEHYDROGENASES/REDUCTASES FAMILY MEMBER"/>
    <property type="match status" value="1"/>
</dbReference>
<evidence type="ECO:0000256" key="3">
    <source>
        <dbReference type="ARBA" id="ARBA00023002"/>
    </source>
</evidence>
<dbReference type="PRINTS" id="PR00081">
    <property type="entry name" value="GDHRDH"/>
</dbReference>
<dbReference type="Proteomes" id="UP001610335">
    <property type="component" value="Unassembled WGS sequence"/>
</dbReference>
<evidence type="ECO:0000313" key="5">
    <source>
        <dbReference type="EMBL" id="KAL2813944.1"/>
    </source>
</evidence>
<name>A0ABR4HFL3_9EURO</name>
<dbReference type="SUPFAM" id="SSF51735">
    <property type="entry name" value="NAD(P)-binding Rossmann-fold domains"/>
    <property type="match status" value="1"/>
</dbReference>
<keyword evidence="3" id="KW-0560">Oxidoreductase</keyword>
<dbReference type="PANTHER" id="PTHR42760:SF37">
    <property type="entry name" value="CLAVALDEHYDE DEHYDROGENASE"/>
    <property type="match status" value="1"/>
</dbReference>
<organism evidence="5 6">
    <name type="scientific">Aspergillus cavernicola</name>
    <dbReference type="NCBI Taxonomy" id="176166"/>
    <lineage>
        <taxon>Eukaryota</taxon>
        <taxon>Fungi</taxon>
        <taxon>Dikarya</taxon>
        <taxon>Ascomycota</taxon>
        <taxon>Pezizomycotina</taxon>
        <taxon>Eurotiomycetes</taxon>
        <taxon>Eurotiomycetidae</taxon>
        <taxon>Eurotiales</taxon>
        <taxon>Aspergillaceae</taxon>
        <taxon>Aspergillus</taxon>
        <taxon>Aspergillus subgen. Nidulantes</taxon>
    </lineage>
</organism>
<evidence type="ECO:0000256" key="4">
    <source>
        <dbReference type="RuleBase" id="RU000363"/>
    </source>
</evidence>
<evidence type="ECO:0000313" key="6">
    <source>
        <dbReference type="Proteomes" id="UP001610335"/>
    </source>
</evidence>
<gene>
    <name evidence="5" type="ORF">BDW59DRAFT_176591</name>
</gene>
<proteinExistence type="inferred from homology"/>
<protein>
    <recommendedName>
        <fullName evidence="7">NAD(P)-binding protein</fullName>
    </recommendedName>
</protein>
<reference evidence="5 6" key="1">
    <citation type="submission" date="2024-07" db="EMBL/GenBank/DDBJ databases">
        <title>Section-level genome sequencing and comparative genomics of Aspergillus sections Usti and Cavernicolus.</title>
        <authorList>
            <consortium name="Lawrence Berkeley National Laboratory"/>
            <person name="Nybo J.L."/>
            <person name="Vesth T.C."/>
            <person name="Theobald S."/>
            <person name="Frisvad J.C."/>
            <person name="Larsen T.O."/>
            <person name="Kjaerboelling I."/>
            <person name="Rothschild-Mancinelli K."/>
            <person name="Lyhne E.K."/>
            <person name="Kogle M.E."/>
            <person name="Barry K."/>
            <person name="Clum A."/>
            <person name="Na H."/>
            <person name="Ledsgaard L."/>
            <person name="Lin J."/>
            <person name="Lipzen A."/>
            <person name="Kuo A."/>
            <person name="Riley R."/>
            <person name="Mondo S."/>
            <person name="LaButti K."/>
            <person name="Haridas S."/>
            <person name="Pangalinan J."/>
            <person name="Salamov A.A."/>
            <person name="Simmons B.A."/>
            <person name="Magnuson J.K."/>
            <person name="Chen J."/>
            <person name="Drula E."/>
            <person name="Henrissat B."/>
            <person name="Wiebenga A."/>
            <person name="Lubbers R.J."/>
            <person name="Gomes A.C."/>
            <person name="Makela M.R."/>
            <person name="Stajich J."/>
            <person name="Grigoriev I.V."/>
            <person name="Mortensen U.H."/>
            <person name="De vries R.P."/>
            <person name="Baker S.E."/>
            <person name="Andersen M.R."/>
        </authorList>
    </citation>
    <scope>NUCLEOTIDE SEQUENCE [LARGE SCALE GENOMIC DNA]</scope>
    <source>
        <strain evidence="5 6">CBS 600.67</strain>
    </source>
</reference>
<dbReference type="EMBL" id="JBFXLS010000134">
    <property type="protein sequence ID" value="KAL2813944.1"/>
    <property type="molecule type" value="Genomic_DNA"/>
</dbReference>
<accession>A0ABR4HFL3</accession>
<dbReference type="PRINTS" id="PR00080">
    <property type="entry name" value="SDRFAMILY"/>
</dbReference>
<keyword evidence="2" id="KW-0521">NADP</keyword>